<evidence type="ECO:0000256" key="1">
    <source>
        <dbReference type="ARBA" id="ARBA00007788"/>
    </source>
</evidence>
<dbReference type="Gene3D" id="1.20.120.1810">
    <property type="match status" value="1"/>
</dbReference>
<evidence type="ECO:0000313" key="10">
    <source>
        <dbReference type="EMBL" id="NLW34378.1"/>
    </source>
</evidence>
<dbReference type="SUPFAM" id="SSF88946">
    <property type="entry name" value="Sigma2 domain of RNA polymerase sigma factors"/>
    <property type="match status" value="1"/>
</dbReference>
<gene>
    <name evidence="10" type="ORF">GXY80_02695</name>
</gene>
<comment type="caution">
    <text evidence="10">The sequence shown here is derived from an EMBL/GenBank/DDBJ whole genome shotgun (WGS) entry which is preliminary data.</text>
</comment>
<dbReference type="InterPro" id="IPR013324">
    <property type="entry name" value="RNA_pol_sigma_r3/r4-like"/>
</dbReference>
<evidence type="ECO:0000256" key="5">
    <source>
        <dbReference type="ARBA" id="ARBA00023163"/>
    </source>
</evidence>
<organism evidence="10 11">
    <name type="scientific">Syntrophorhabdus aromaticivorans</name>
    <dbReference type="NCBI Taxonomy" id="328301"/>
    <lineage>
        <taxon>Bacteria</taxon>
        <taxon>Pseudomonadati</taxon>
        <taxon>Thermodesulfobacteriota</taxon>
        <taxon>Syntrophorhabdia</taxon>
        <taxon>Syntrophorhabdales</taxon>
        <taxon>Syntrophorhabdaceae</taxon>
        <taxon>Syntrophorhabdus</taxon>
    </lineage>
</organism>
<dbReference type="GO" id="GO:0003677">
    <property type="term" value="F:DNA binding"/>
    <property type="evidence" value="ECO:0007669"/>
    <property type="project" value="UniProtKB-KW"/>
</dbReference>
<evidence type="ECO:0000259" key="8">
    <source>
        <dbReference type="Pfam" id="PF04542"/>
    </source>
</evidence>
<reference evidence="10" key="1">
    <citation type="journal article" date="2020" name="Biotechnol. Biofuels">
        <title>New insights from the biogas microbiome by comprehensive genome-resolved metagenomics of nearly 1600 species originating from multiple anaerobic digesters.</title>
        <authorList>
            <person name="Campanaro S."/>
            <person name="Treu L."/>
            <person name="Rodriguez-R L.M."/>
            <person name="Kovalovszki A."/>
            <person name="Ziels R.M."/>
            <person name="Maus I."/>
            <person name="Zhu X."/>
            <person name="Kougias P.G."/>
            <person name="Basile A."/>
            <person name="Luo G."/>
            <person name="Schluter A."/>
            <person name="Konstantinidis K.T."/>
            <person name="Angelidaki I."/>
        </authorList>
    </citation>
    <scope>NUCLEOTIDE SEQUENCE</scope>
    <source>
        <strain evidence="10">AS06rmzACSIP_7</strain>
    </source>
</reference>
<dbReference type="InterPro" id="IPR007627">
    <property type="entry name" value="RNA_pol_sigma70_r2"/>
</dbReference>
<dbReference type="NCBIfam" id="NF005143">
    <property type="entry name" value="PRK06596.1"/>
    <property type="match status" value="1"/>
</dbReference>
<feature type="domain" description="RNA polymerase sigma-70 region 1.2" evidence="7">
    <location>
        <begin position="25"/>
        <end position="56"/>
    </location>
</feature>
<name>A0A971M1U4_9BACT</name>
<feature type="compositionally biased region" description="Basic and acidic residues" evidence="6">
    <location>
        <begin position="1"/>
        <end position="15"/>
    </location>
</feature>
<dbReference type="InterPro" id="IPR007630">
    <property type="entry name" value="RNA_pol_sigma70_r4"/>
</dbReference>
<comment type="similarity">
    <text evidence="1">Belongs to the sigma-70 factor family.</text>
</comment>
<dbReference type="Pfam" id="PF04542">
    <property type="entry name" value="Sigma70_r2"/>
    <property type="match status" value="1"/>
</dbReference>
<dbReference type="PANTHER" id="PTHR30376">
    <property type="entry name" value="SIGMA FACTOR RPOH HEAT SHOCK RELATED"/>
    <property type="match status" value="1"/>
</dbReference>
<feature type="domain" description="RNA polymerase sigma-70 region 4" evidence="9">
    <location>
        <begin position="239"/>
        <end position="286"/>
    </location>
</feature>
<reference evidence="10" key="2">
    <citation type="submission" date="2020-01" db="EMBL/GenBank/DDBJ databases">
        <authorList>
            <person name="Campanaro S."/>
        </authorList>
    </citation>
    <scope>NUCLEOTIDE SEQUENCE</scope>
    <source>
        <strain evidence="10">AS06rmzACSIP_7</strain>
    </source>
</reference>
<keyword evidence="2" id="KW-0805">Transcription regulation</keyword>
<accession>A0A971M1U4</accession>
<evidence type="ECO:0000256" key="4">
    <source>
        <dbReference type="ARBA" id="ARBA00023125"/>
    </source>
</evidence>
<dbReference type="PRINTS" id="PR00046">
    <property type="entry name" value="SIGMA70FCT"/>
</dbReference>
<evidence type="ECO:0000256" key="6">
    <source>
        <dbReference type="SAM" id="MobiDB-lite"/>
    </source>
</evidence>
<dbReference type="AlphaFoldDB" id="A0A971M1U4"/>
<dbReference type="PANTHER" id="PTHR30376:SF3">
    <property type="entry name" value="RNA POLYMERASE SIGMA FACTOR RPOH"/>
    <property type="match status" value="1"/>
</dbReference>
<feature type="domain" description="RNA polymerase sigma-70 region 2" evidence="8">
    <location>
        <begin position="67"/>
        <end position="132"/>
    </location>
</feature>
<dbReference type="InterPro" id="IPR050813">
    <property type="entry name" value="Sigma-70_Factor"/>
</dbReference>
<protein>
    <submittedName>
        <fullName evidence="10">RNA polymerase factor sigma-32</fullName>
    </submittedName>
</protein>
<proteinExistence type="inferred from homology"/>
<dbReference type="SUPFAM" id="SSF88659">
    <property type="entry name" value="Sigma3 and sigma4 domains of RNA polymerase sigma factors"/>
    <property type="match status" value="1"/>
</dbReference>
<dbReference type="GO" id="GO:0016987">
    <property type="term" value="F:sigma factor activity"/>
    <property type="evidence" value="ECO:0007669"/>
    <property type="project" value="UniProtKB-KW"/>
</dbReference>
<evidence type="ECO:0000259" key="9">
    <source>
        <dbReference type="Pfam" id="PF04545"/>
    </source>
</evidence>
<sequence length="317" mass="36281">MNETMRTHDTTHEESEYGESSSRPDPLSVYLREAAKYPMLSREEEREITRLVYDEQDLDAAEKLAVSNLRLVVKIALGYYGTYLNILDLIQEGNEGLLHAVKKYNPYKGTKFSTYAQFWIRAYILKYIMDSWSLVKVGTTQGQRRLFYRLNREKRRLETLGLCPAPKLLANTLGVKEADVIDMETRLSLTDVSLDAPITDRGDDTGMDLLSSDEDVEEIVSEKEKSVLLAEKVKAFRATLNEKEICIFDNRVMAETRLSLQQIGTRFQISRERVRQIEQRVIKKARESLNGSILQLDLWPICRTSRASGASISVQGI</sequence>
<evidence type="ECO:0000259" key="7">
    <source>
        <dbReference type="Pfam" id="PF00140"/>
    </source>
</evidence>
<keyword evidence="5" id="KW-0804">Transcription</keyword>
<dbReference type="Pfam" id="PF00140">
    <property type="entry name" value="Sigma70_r1_2"/>
    <property type="match status" value="1"/>
</dbReference>
<dbReference type="Gene3D" id="1.20.140.160">
    <property type="match status" value="1"/>
</dbReference>
<dbReference type="InterPro" id="IPR000943">
    <property type="entry name" value="RNA_pol_sigma70"/>
</dbReference>
<feature type="region of interest" description="Disordered" evidence="6">
    <location>
        <begin position="1"/>
        <end position="25"/>
    </location>
</feature>
<dbReference type="GO" id="GO:0006352">
    <property type="term" value="P:DNA-templated transcription initiation"/>
    <property type="evidence" value="ECO:0007669"/>
    <property type="project" value="InterPro"/>
</dbReference>
<keyword evidence="3" id="KW-0731">Sigma factor</keyword>
<evidence type="ECO:0000313" key="11">
    <source>
        <dbReference type="Proteomes" id="UP000777265"/>
    </source>
</evidence>
<dbReference type="InterPro" id="IPR013325">
    <property type="entry name" value="RNA_pol_sigma_r2"/>
</dbReference>
<dbReference type="NCBIfam" id="TIGR02937">
    <property type="entry name" value="sigma70-ECF"/>
    <property type="match status" value="1"/>
</dbReference>
<keyword evidence="4" id="KW-0238">DNA-binding</keyword>
<dbReference type="EMBL" id="JAAYEE010000043">
    <property type="protein sequence ID" value="NLW34378.1"/>
    <property type="molecule type" value="Genomic_DNA"/>
</dbReference>
<dbReference type="InterPro" id="IPR009042">
    <property type="entry name" value="RNA_pol_sigma70_r1_2"/>
</dbReference>
<evidence type="ECO:0000256" key="2">
    <source>
        <dbReference type="ARBA" id="ARBA00023015"/>
    </source>
</evidence>
<dbReference type="Proteomes" id="UP000777265">
    <property type="component" value="Unassembled WGS sequence"/>
</dbReference>
<dbReference type="Pfam" id="PF04545">
    <property type="entry name" value="Sigma70_r4"/>
    <property type="match status" value="1"/>
</dbReference>
<evidence type="ECO:0000256" key="3">
    <source>
        <dbReference type="ARBA" id="ARBA00023082"/>
    </source>
</evidence>
<dbReference type="InterPro" id="IPR014284">
    <property type="entry name" value="RNA_pol_sigma-70_dom"/>
</dbReference>